<keyword evidence="9" id="KW-1185">Reference proteome</keyword>
<evidence type="ECO:0000256" key="4">
    <source>
        <dbReference type="ARBA" id="ARBA00022679"/>
    </source>
</evidence>
<dbReference type="InterPro" id="IPR004839">
    <property type="entry name" value="Aminotransferase_I/II_large"/>
</dbReference>
<dbReference type="Gene3D" id="3.90.1150.10">
    <property type="entry name" value="Aspartate Aminotransferase, domain 1"/>
    <property type="match status" value="1"/>
</dbReference>
<dbReference type="SUPFAM" id="SSF53383">
    <property type="entry name" value="PLP-dependent transferases"/>
    <property type="match status" value="1"/>
</dbReference>
<name>A0A4Z0V885_9BACT</name>
<dbReference type="InterPro" id="IPR015424">
    <property type="entry name" value="PyrdxlP-dep_Trfase"/>
</dbReference>
<dbReference type="InterPro" id="IPR015422">
    <property type="entry name" value="PyrdxlP-dep_Trfase_small"/>
</dbReference>
<evidence type="ECO:0000256" key="1">
    <source>
        <dbReference type="ARBA" id="ARBA00001933"/>
    </source>
</evidence>
<dbReference type="PROSITE" id="PS00105">
    <property type="entry name" value="AA_TRANSFER_CLASS_1"/>
    <property type="match status" value="1"/>
</dbReference>
<keyword evidence="4 6" id="KW-0808">Transferase</keyword>
<accession>A0A4Z0V885</accession>
<comment type="caution">
    <text evidence="8">The sequence shown here is derived from an EMBL/GenBank/DDBJ whole genome shotgun (WGS) entry which is preliminary data.</text>
</comment>
<dbReference type="AlphaFoldDB" id="A0A4Z0V885"/>
<dbReference type="FunFam" id="3.40.640.10:FF:000033">
    <property type="entry name" value="Aspartate aminotransferase"/>
    <property type="match status" value="1"/>
</dbReference>
<dbReference type="GO" id="GO:0006520">
    <property type="term" value="P:amino acid metabolic process"/>
    <property type="evidence" value="ECO:0007669"/>
    <property type="project" value="InterPro"/>
</dbReference>
<evidence type="ECO:0000313" key="8">
    <source>
        <dbReference type="EMBL" id="TGG39628.1"/>
    </source>
</evidence>
<comment type="similarity">
    <text evidence="2 6">Belongs to the class-I pyridoxal-phosphate-dependent aminotransferase family.</text>
</comment>
<protein>
    <recommendedName>
        <fullName evidence="6">Aminotransferase</fullName>
        <ecNumber evidence="6">2.6.1.-</ecNumber>
    </recommendedName>
</protein>
<gene>
    <name evidence="8" type="ORF">EZ315_02515</name>
</gene>
<sequence length="399" mass="43230">MCTHVSERVNALAPSATLAMSQKSNELKAQGVDVINLSVGEPDFETPRHIKEAAKKAIDDNFTFYTPVPGYMSLRKAISDKLRNENGVDYAPEQITVSNGAKQALCNVILATINKGDEVIIPMPAWVSYVEMVKLAEGKPVEVKADISQDFKITPAQLESAITPATRMILLCSPSNPTGSVYSREELQGLVSVLAKHPQILVLADEIYEHINFTGSFTSMASFPEIADRTIIINGVSKAYAMTGWRIGYSAAPLWLAKAVNKLQGQYTSNASSVAQKAAEAAYTGSQECVAEMNKAFERRRNLVVELASQIPGLKVNRPTGAFYLFPEVSAYIGKTTPDGKKIGSSADIAMYLLESGHVATVDGGAFGMEGYIRLSYATSDDNIREALRRMAEAFAALK</sequence>
<keyword evidence="5" id="KW-0663">Pyridoxal phosphate</keyword>
<dbReference type="EMBL" id="SJSA01000001">
    <property type="protein sequence ID" value="TGG39628.1"/>
    <property type="molecule type" value="Genomic_DNA"/>
</dbReference>
<dbReference type="RefSeq" id="WP_135470330.1">
    <property type="nucleotide sequence ID" value="NZ_CASGTF010000010.1"/>
</dbReference>
<dbReference type="CDD" id="cd00609">
    <property type="entry name" value="AAT_like"/>
    <property type="match status" value="1"/>
</dbReference>
<comment type="cofactor">
    <cofactor evidence="1 6">
        <name>pyridoxal 5'-phosphate</name>
        <dbReference type="ChEBI" id="CHEBI:597326"/>
    </cofactor>
</comment>
<organism evidence="8 9">
    <name type="scientific">Duncaniella freteri</name>
    <dbReference type="NCBI Taxonomy" id="2530391"/>
    <lineage>
        <taxon>Bacteria</taxon>
        <taxon>Pseudomonadati</taxon>
        <taxon>Bacteroidota</taxon>
        <taxon>Bacteroidia</taxon>
        <taxon>Bacteroidales</taxon>
        <taxon>Muribaculaceae</taxon>
        <taxon>Duncaniella</taxon>
    </lineage>
</organism>
<dbReference type="EC" id="2.6.1.-" evidence="6"/>
<dbReference type="Proteomes" id="UP000297635">
    <property type="component" value="Unassembled WGS sequence"/>
</dbReference>
<evidence type="ECO:0000256" key="2">
    <source>
        <dbReference type="ARBA" id="ARBA00007441"/>
    </source>
</evidence>
<reference evidence="8 9" key="1">
    <citation type="submission" date="2019-02" db="EMBL/GenBank/DDBJ databases">
        <title>Isolation and identification of novel species under the genus Muribaculum.</title>
        <authorList>
            <person name="Miyake S."/>
            <person name="Ding Y."/>
            <person name="Low A."/>
            <person name="Soh M."/>
            <person name="Seedorf H."/>
        </authorList>
    </citation>
    <scope>NUCLEOTIDE SEQUENCE [LARGE SCALE GENOMIC DNA]</scope>
    <source>
        <strain evidence="8 9">TLL-A3</strain>
    </source>
</reference>
<dbReference type="Pfam" id="PF00155">
    <property type="entry name" value="Aminotran_1_2"/>
    <property type="match status" value="1"/>
</dbReference>
<dbReference type="PANTHER" id="PTHR46383:SF1">
    <property type="entry name" value="ASPARTATE AMINOTRANSFERASE"/>
    <property type="match status" value="1"/>
</dbReference>
<dbReference type="PANTHER" id="PTHR46383">
    <property type="entry name" value="ASPARTATE AMINOTRANSFERASE"/>
    <property type="match status" value="1"/>
</dbReference>
<dbReference type="GO" id="GO:0008483">
    <property type="term" value="F:transaminase activity"/>
    <property type="evidence" value="ECO:0007669"/>
    <property type="project" value="UniProtKB-KW"/>
</dbReference>
<evidence type="ECO:0000313" key="9">
    <source>
        <dbReference type="Proteomes" id="UP000297635"/>
    </source>
</evidence>
<dbReference type="InterPro" id="IPR050596">
    <property type="entry name" value="AspAT/PAT-like"/>
</dbReference>
<evidence type="ECO:0000256" key="5">
    <source>
        <dbReference type="ARBA" id="ARBA00022898"/>
    </source>
</evidence>
<evidence type="ECO:0000256" key="3">
    <source>
        <dbReference type="ARBA" id="ARBA00022576"/>
    </source>
</evidence>
<feature type="domain" description="Aminotransferase class I/classII large" evidence="7">
    <location>
        <begin position="33"/>
        <end position="390"/>
    </location>
</feature>
<dbReference type="InterPro" id="IPR004838">
    <property type="entry name" value="NHTrfase_class1_PyrdxlP-BS"/>
</dbReference>
<dbReference type="GeneID" id="82148648"/>
<dbReference type="Gene3D" id="3.40.640.10">
    <property type="entry name" value="Type I PLP-dependent aspartate aminotransferase-like (Major domain)"/>
    <property type="match status" value="1"/>
</dbReference>
<evidence type="ECO:0000256" key="6">
    <source>
        <dbReference type="RuleBase" id="RU000481"/>
    </source>
</evidence>
<keyword evidence="3 6" id="KW-0032">Aminotransferase</keyword>
<dbReference type="InterPro" id="IPR015421">
    <property type="entry name" value="PyrdxlP-dep_Trfase_major"/>
</dbReference>
<dbReference type="GO" id="GO:0030170">
    <property type="term" value="F:pyridoxal phosphate binding"/>
    <property type="evidence" value="ECO:0007669"/>
    <property type="project" value="InterPro"/>
</dbReference>
<evidence type="ECO:0000259" key="7">
    <source>
        <dbReference type="Pfam" id="PF00155"/>
    </source>
</evidence>
<proteinExistence type="inferred from homology"/>